<keyword evidence="5" id="KW-1185">Reference proteome</keyword>
<sequence length="307" mass="33422">MDDVNLKGLNRTLKKYYSDFSSLSSALHTHLQISKGDVVFIFASISANIPILYLALLSIGAVVSPSNTIYSKSEIAHQINLIKPSIIFTTSSCISDLPTTDLPTFLIDSSLFHSYLRSQYTPVLLPPFDVKQDDLAVILFSSGTTSQTKGIILTHHNLIATVSNNSATQTSLQNLESANRVTLFANSIFHIFGFSLLLTSLALGKTAVTAVLIEKVDLETIVHAVEIHQLLESNIISNFDLSSLRIIIYSGASVRREITELFAIRFSSVKLFQRYAMTESGGSGFMSEKLGNVGGVPRALEAKGVFG</sequence>
<dbReference type="Proteomes" id="UP001515500">
    <property type="component" value="Chromosome 4"/>
</dbReference>
<evidence type="ECO:0000256" key="2">
    <source>
        <dbReference type="ARBA" id="ARBA00022840"/>
    </source>
</evidence>
<proteinExistence type="predicted"/>
<dbReference type="PANTHER" id="PTHR24096">
    <property type="entry name" value="LONG-CHAIN-FATTY-ACID--COA LIGASE"/>
    <property type="match status" value="1"/>
</dbReference>
<evidence type="ECO:0000313" key="6">
    <source>
        <dbReference type="RefSeq" id="XP_039122148.1"/>
    </source>
</evidence>
<evidence type="ECO:0000256" key="3">
    <source>
        <dbReference type="SAM" id="Phobius"/>
    </source>
</evidence>
<keyword evidence="2" id="KW-0067">ATP-binding</keyword>
<dbReference type="PANTHER" id="PTHR24096:SF251">
    <property type="entry name" value="4-COUMARATE--COA LIGASE-LIKE 9"/>
    <property type="match status" value="1"/>
</dbReference>
<feature type="domain" description="AMP-dependent synthetase/ligase" evidence="4">
    <location>
        <begin position="12"/>
        <end position="285"/>
    </location>
</feature>
<dbReference type="GO" id="GO:0016405">
    <property type="term" value="F:CoA-ligase activity"/>
    <property type="evidence" value="ECO:0007669"/>
    <property type="project" value="TreeGrafter"/>
</dbReference>
<keyword evidence="3" id="KW-0472">Membrane</keyword>
<organism evidence="5 6">
    <name type="scientific">Dioscorea cayennensis subsp. rotundata</name>
    <name type="common">White Guinea yam</name>
    <name type="synonym">Dioscorea rotundata</name>
    <dbReference type="NCBI Taxonomy" id="55577"/>
    <lineage>
        <taxon>Eukaryota</taxon>
        <taxon>Viridiplantae</taxon>
        <taxon>Streptophyta</taxon>
        <taxon>Embryophyta</taxon>
        <taxon>Tracheophyta</taxon>
        <taxon>Spermatophyta</taxon>
        <taxon>Magnoliopsida</taxon>
        <taxon>Liliopsida</taxon>
        <taxon>Dioscoreales</taxon>
        <taxon>Dioscoreaceae</taxon>
        <taxon>Dioscorea</taxon>
    </lineage>
</organism>
<evidence type="ECO:0000256" key="1">
    <source>
        <dbReference type="ARBA" id="ARBA00022598"/>
    </source>
</evidence>
<name>A0AB40B5V4_DIOCR</name>
<dbReference type="GO" id="GO:0016878">
    <property type="term" value="F:acid-thiol ligase activity"/>
    <property type="evidence" value="ECO:0007669"/>
    <property type="project" value="UniProtKB-ARBA"/>
</dbReference>
<feature type="transmembrane region" description="Helical" evidence="3">
    <location>
        <begin position="183"/>
        <end position="203"/>
    </location>
</feature>
<dbReference type="InterPro" id="IPR000873">
    <property type="entry name" value="AMP-dep_synth/lig_dom"/>
</dbReference>
<dbReference type="Gene3D" id="3.40.50.980">
    <property type="match status" value="2"/>
</dbReference>
<dbReference type="GeneID" id="120258779"/>
<keyword evidence="3" id="KW-0812">Transmembrane</keyword>
<gene>
    <name evidence="6" type="primary">LOC120258779</name>
</gene>
<keyword evidence="3" id="KW-1133">Transmembrane helix</keyword>
<reference evidence="6" key="1">
    <citation type="submission" date="2025-08" db="UniProtKB">
        <authorList>
            <consortium name="RefSeq"/>
        </authorList>
    </citation>
    <scope>IDENTIFICATION</scope>
</reference>
<evidence type="ECO:0000259" key="4">
    <source>
        <dbReference type="Pfam" id="PF00501"/>
    </source>
</evidence>
<keyword evidence="2" id="KW-0547">Nucleotide-binding</keyword>
<keyword evidence="1" id="KW-0436">Ligase</keyword>
<dbReference type="AlphaFoldDB" id="A0AB40B5V4"/>
<dbReference type="SUPFAM" id="SSF56801">
    <property type="entry name" value="Acetyl-CoA synthetase-like"/>
    <property type="match status" value="1"/>
</dbReference>
<feature type="transmembrane region" description="Helical" evidence="3">
    <location>
        <begin position="38"/>
        <end position="63"/>
    </location>
</feature>
<dbReference type="GO" id="GO:0005524">
    <property type="term" value="F:ATP binding"/>
    <property type="evidence" value="ECO:0007669"/>
    <property type="project" value="UniProtKB-KW"/>
</dbReference>
<accession>A0AB40B5V4</accession>
<dbReference type="RefSeq" id="XP_039122148.1">
    <property type="nucleotide sequence ID" value="XM_039266214.1"/>
</dbReference>
<evidence type="ECO:0000313" key="5">
    <source>
        <dbReference type="Proteomes" id="UP001515500"/>
    </source>
</evidence>
<protein>
    <submittedName>
        <fullName evidence="6">4-coumarate--CoA ligase-like 9</fullName>
    </submittedName>
</protein>
<dbReference type="Pfam" id="PF00501">
    <property type="entry name" value="AMP-binding"/>
    <property type="match status" value="1"/>
</dbReference>